<accession>X1E9Y8</accession>
<organism evidence="1">
    <name type="scientific">marine sediment metagenome</name>
    <dbReference type="NCBI Taxonomy" id="412755"/>
    <lineage>
        <taxon>unclassified sequences</taxon>
        <taxon>metagenomes</taxon>
        <taxon>ecological metagenomes</taxon>
    </lineage>
</organism>
<dbReference type="AlphaFoldDB" id="X1E9Y8"/>
<dbReference type="EMBL" id="BART01031758">
    <property type="protein sequence ID" value="GAH17195.1"/>
    <property type="molecule type" value="Genomic_DNA"/>
</dbReference>
<gene>
    <name evidence="1" type="ORF">S01H4_55087</name>
</gene>
<protein>
    <submittedName>
        <fullName evidence="1">Uncharacterized protein</fullName>
    </submittedName>
</protein>
<comment type="caution">
    <text evidence="1">The sequence shown here is derived from an EMBL/GenBank/DDBJ whole genome shotgun (WGS) entry which is preliminary data.</text>
</comment>
<sequence>MTLAEMHIQFKLGLDKTDSLNYPNFEPEEIDLWLDNAQGRFVKTRYVHNNKSETFEETQKRTDDLRTIVTEVTLIPSATQIPTKP</sequence>
<proteinExistence type="predicted"/>
<reference evidence="1" key="1">
    <citation type="journal article" date="2014" name="Front. Microbiol.">
        <title>High frequency of phylogenetically diverse reductive dehalogenase-homologous genes in deep subseafloor sedimentary metagenomes.</title>
        <authorList>
            <person name="Kawai M."/>
            <person name="Futagami T."/>
            <person name="Toyoda A."/>
            <person name="Takaki Y."/>
            <person name="Nishi S."/>
            <person name="Hori S."/>
            <person name="Arai W."/>
            <person name="Tsubouchi T."/>
            <person name="Morono Y."/>
            <person name="Uchiyama I."/>
            <person name="Ito T."/>
            <person name="Fujiyama A."/>
            <person name="Inagaki F."/>
            <person name="Takami H."/>
        </authorList>
    </citation>
    <scope>NUCLEOTIDE SEQUENCE</scope>
    <source>
        <strain evidence="1">Expedition CK06-06</strain>
    </source>
</reference>
<feature type="non-terminal residue" evidence="1">
    <location>
        <position position="85"/>
    </location>
</feature>
<evidence type="ECO:0000313" key="1">
    <source>
        <dbReference type="EMBL" id="GAH17195.1"/>
    </source>
</evidence>
<name>X1E9Y8_9ZZZZ</name>